<keyword evidence="6 10" id="KW-0592">Phosphate transport</keyword>
<comment type="function">
    <text evidence="1">Part of the ABC transporter complex PstSACB involved in phosphate import.</text>
</comment>
<keyword evidence="5 10" id="KW-0813">Transport</keyword>
<sequence length="325" mass="35225">MRNSVLMKRITALALGLALTATVAGCGSGTNNAESSASNADNTSAASTAEKLGGQIVIDGSSTVYPITMAVAEEFKNEQPGVEVSVAMSGTGGGMKKFVAGEIDICDASRPIKQEEIDQAKAKGIDYVELEVAYDGISVVVNKDNNWVDSITTAELNKIWAKDSQVKTWKDVNPAWPAEPLKLYGPGTDSGTFEFFTEQINKKAKESRTDYTPSEDDNVLVQGIAGDKDAMGYFGFAYYEENQDKLRVLKIDDGKGPIEPTAASIKDKSYSPLSRPLFIYINKAKMDQPQVKAFVKYYIDNAATLSEEVGYVPLDSYDAVKEKIK</sequence>
<keyword evidence="8 10" id="KW-0564">Palmitate</keyword>
<dbReference type="RefSeq" id="WP_004622894.1">
    <property type="nucleotide sequence ID" value="NZ_AORV01000004.1"/>
</dbReference>
<comment type="function">
    <text evidence="10">Involved in the system for phosphate transport across the cytoplasmic membrane.</text>
</comment>
<evidence type="ECO:0000256" key="10">
    <source>
        <dbReference type="RuleBase" id="RU367119"/>
    </source>
</evidence>
<comment type="subcellular location">
    <subcellularLocation>
        <location evidence="2 10">Cell membrane</location>
        <topology evidence="2 10">Lipid-anchor</topology>
    </subcellularLocation>
</comment>
<organism evidence="12 13">
    <name type="scientific">Ruminiclostridium cellobioparum subsp. termitidis CT1112</name>
    <dbReference type="NCBI Taxonomy" id="1195236"/>
    <lineage>
        <taxon>Bacteria</taxon>
        <taxon>Bacillati</taxon>
        <taxon>Bacillota</taxon>
        <taxon>Clostridia</taxon>
        <taxon>Eubacteriales</taxon>
        <taxon>Oscillospiraceae</taxon>
        <taxon>Ruminiclostridium</taxon>
    </lineage>
</organism>
<evidence type="ECO:0000256" key="7">
    <source>
        <dbReference type="ARBA" id="ARBA00022729"/>
    </source>
</evidence>
<keyword evidence="7 10" id="KW-0732">Signal</keyword>
<feature type="domain" description="PBP" evidence="11">
    <location>
        <begin position="46"/>
        <end position="300"/>
    </location>
</feature>
<dbReference type="FunFam" id="3.40.190.10:FF:000055">
    <property type="entry name" value="Phosphate ABC transporter, phosphate-binding protein"/>
    <property type="match status" value="1"/>
</dbReference>
<dbReference type="NCBIfam" id="TIGR02136">
    <property type="entry name" value="ptsS_2"/>
    <property type="match status" value="1"/>
</dbReference>
<evidence type="ECO:0000256" key="4">
    <source>
        <dbReference type="ARBA" id="ARBA00011529"/>
    </source>
</evidence>
<dbReference type="PANTHER" id="PTHR30570:SF1">
    <property type="entry name" value="PHOSPHATE-BINDING PROTEIN PSTS"/>
    <property type="match status" value="1"/>
</dbReference>
<dbReference type="eggNOG" id="COG0226">
    <property type="taxonomic scope" value="Bacteria"/>
</dbReference>
<keyword evidence="10" id="KW-0472">Membrane</keyword>
<dbReference type="Proteomes" id="UP000014155">
    <property type="component" value="Unassembled WGS sequence"/>
</dbReference>
<proteinExistence type="inferred from homology"/>
<evidence type="ECO:0000256" key="2">
    <source>
        <dbReference type="ARBA" id="ARBA00004193"/>
    </source>
</evidence>
<comment type="caution">
    <text evidence="12">The sequence shown here is derived from an EMBL/GenBank/DDBJ whole genome shotgun (WGS) entry which is preliminary data.</text>
</comment>
<dbReference type="AlphaFoldDB" id="S0FZZ4"/>
<dbReference type="CDD" id="cd13654">
    <property type="entry name" value="PBP2_phosphate_like_2"/>
    <property type="match status" value="1"/>
</dbReference>
<gene>
    <name evidence="12" type="ORF">CTER_1928</name>
</gene>
<dbReference type="InterPro" id="IPR050811">
    <property type="entry name" value="Phosphate_ABC_transporter"/>
</dbReference>
<dbReference type="GO" id="GO:0005886">
    <property type="term" value="C:plasma membrane"/>
    <property type="evidence" value="ECO:0007669"/>
    <property type="project" value="UniProtKB-SubCell"/>
</dbReference>
<evidence type="ECO:0000256" key="9">
    <source>
        <dbReference type="ARBA" id="ARBA00023288"/>
    </source>
</evidence>
<comment type="subunit">
    <text evidence="4 10">The complex is composed of two ATP-binding proteins (PstB), two transmembrane proteins (PstC and PstA) and a solute-binding protein (PstS).</text>
</comment>
<dbReference type="PANTHER" id="PTHR30570">
    <property type="entry name" value="PERIPLASMIC PHOSPHATE BINDING COMPONENT OF PHOSPHATE ABC TRANSPORTER"/>
    <property type="match status" value="1"/>
</dbReference>
<dbReference type="InterPro" id="IPR024370">
    <property type="entry name" value="PBP_domain"/>
</dbReference>
<keyword evidence="13" id="KW-1185">Reference proteome</keyword>
<evidence type="ECO:0000313" key="12">
    <source>
        <dbReference type="EMBL" id="EMS74133.1"/>
    </source>
</evidence>
<dbReference type="GO" id="GO:0006817">
    <property type="term" value="P:phosphate ion transport"/>
    <property type="evidence" value="ECO:0007669"/>
    <property type="project" value="UniProtKB-UniRule"/>
</dbReference>
<evidence type="ECO:0000259" key="11">
    <source>
        <dbReference type="Pfam" id="PF12849"/>
    </source>
</evidence>
<dbReference type="STRING" id="1195236.CTER_1928"/>
<dbReference type="PROSITE" id="PS51257">
    <property type="entry name" value="PROKAR_LIPOPROTEIN"/>
    <property type="match status" value="1"/>
</dbReference>
<evidence type="ECO:0000256" key="8">
    <source>
        <dbReference type="ARBA" id="ARBA00023139"/>
    </source>
</evidence>
<dbReference type="Gene3D" id="3.40.190.10">
    <property type="entry name" value="Periplasmic binding protein-like II"/>
    <property type="match status" value="2"/>
</dbReference>
<name>S0FZZ4_RUMCE</name>
<accession>S0FZZ4</accession>
<dbReference type="GO" id="GO:0042301">
    <property type="term" value="F:phosphate ion binding"/>
    <property type="evidence" value="ECO:0007669"/>
    <property type="project" value="UniProtKB-UniRule"/>
</dbReference>
<keyword evidence="10" id="KW-1003">Cell membrane</keyword>
<feature type="chain" id="PRO_5027155125" description="Phosphate-binding protein" evidence="10">
    <location>
        <begin position="24"/>
        <end position="325"/>
    </location>
</feature>
<dbReference type="Pfam" id="PF12849">
    <property type="entry name" value="PBP_like_2"/>
    <property type="match status" value="1"/>
</dbReference>
<dbReference type="InterPro" id="IPR011862">
    <property type="entry name" value="Phos-bd"/>
</dbReference>
<evidence type="ECO:0000256" key="1">
    <source>
        <dbReference type="ARBA" id="ARBA00002841"/>
    </source>
</evidence>
<reference evidence="12 13" key="1">
    <citation type="journal article" date="2013" name="Genome Announc.">
        <title>Draft Genome Sequence of the Cellulolytic, Mesophilic, Anaerobic Bacterium Clostridium termitidis Strain CT1112 (DSM 5398).</title>
        <authorList>
            <person name="Lal S."/>
            <person name="Ramachandran U."/>
            <person name="Zhang X."/>
            <person name="Munir R."/>
            <person name="Sparling R."/>
            <person name="Levin D.B."/>
        </authorList>
    </citation>
    <scope>NUCLEOTIDE SEQUENCE [LARGE SCALE GENOMIC DNA]</scope>
    <source>
        <strain evidence="12 13">CT1112</strain>
    </source>
</reference>
<evidence type="ECO:0000256" key="6">
    <source>
        <dbReference type="ARBA" id="ARBA00022592"/>
    </source>
</evidence>
<evidence type="ECO:0000313" key="13">
    <source>
        <dbReference type="Proteomes" id="UP000014155"/>
    </source>
</evidence>
<dbReference type="SUPFAM" id="SSF53850">
    <property type="entry name" value="Periplasmic binding protein-like II"/>
    <property type="match status" value="1"/>
</dbReference>
<evidence type="ECO:0000256" key="5">
    <source>
        <dbReference type="ARBA" id="ARBA00022448"/>
    </source>
</evidence>
<dbReference type="EMBL" id="AORV01000004">
    <property type="protein sequence ID" value="EMS74133.1"/>
    <property type="molecule type" value="Genomic_DNA"/>
</dbReference>
<keyword evidence="9 10" id="KW-0449">Lipoprotein</keyword>
<dbReference type="PATRIC" id="fig|1195236.3.peg.129"/>
<protein>
    <recommendedName>
        <fullName evidence="10">Phosphate-binding protein</fullName>
    </recommendedName>
</protein>
<comment type="similarity">
    <text evidence="3 10">Belongs to the PstS family.</text>
</comment>
<evidence type="ECO:0000256" key="3">
    <source>
        <dbReference type="ARBA" id="ARBA00008725"/>
    </source>
</evidence>
<feature type="signal peptide" evidence="10">
    <location>
        <begin position="1"/>
        <end position="23"/>
    </location>
</feature>